<organism evidence="2 3">
    <name type="scientific">Actinoallomurus bryophytorum</name>
    <dbReference type="NCBI Taxonomy" id="1490222"/>
    <lineage>
        <taxon>Bacteria</taxon>
        <taxon>Bacillati</taxon>
        <taxon>Actinomycetota</taxon>
        <taxon>Actinomycetes</taxon>
        <taxon>Streptosporangiales</taxon>
        <taxon>Thermomonosporaceae</taxon>
        <taxon>Actinoallomurus</taxon>
    </lineage>
</organism>
<dbReference type="InterPro" id="IPR003607">
    <property type="entry name" value="HD/PDEase_dom"/>
</dbReference>
<gene>
    <name evidence="2" type="ORF">FB559_7902</name>
</gene>
<evidence type="ECO:0000259" key="1">
    <source>
        <dbReference type="Pfam" id="PF01966"/>
    </source>
</evidence>
<reference evidence="2 3" key="1">
    <citation type="submission" date="2019-06" db="EMBL/GenBank/DDBJ databases">
        <title>Sequencing the genomes of 1000 actinobacteria strains.</title>
        <authorList>
            <person name="Klenk H.-P."/>
        </authorList>
    </citation>
    <scope>NUCLEOTIDE SEQUENCE [LARGE SCALE GENOMIC DNA]</scope>
    <source>
        <strain evidence="2 3">DSM 102200</strain>
    </source>
</reference>
<sequence>MSATVIAGIEVPASSLMRDVTELVQSSASPLIYHHSRRVFFWGSMRGRNRGMAYDPELLYAGALFHDLGLTDRFSGSDRRFEIDSADEARRFLLDGGVPPERAHLVWEAIALHTTPEVPWHMAPEIALVTAGVELDVLGLGYDEISAEERAEVTATHPRPDFKQEILRAFTDGMAGRPHTTFGTVNADVLSHYLPGFERGDFVETILASKWAG</sequence>
<dbReference type="Pfam" id="PF01966">
    <property type="entry name" value="HD"/>
    <property type="match status" value="1"/>
</dbReference>
<dbReference type="PANTHER" id="PTHR35569:SF1">
    <property type="entry name" value="CYANAMIDE HYDRATASE DDI2-RELATED"/>
    <property type="match status" value="1"/>
</dbReference>
<proteinExistence type="predicted"/>
<accession>A0A543C0I9</accession>
<keyword evidence="3" id="KW-1185">Reference proteome</keyword>
<dbReference type="OrthoDB" id="8478129at2"/>
<dbReference type="SUPFAM" id="SSF109604">
    <property type="entry name" value="HD-domain/PDEase-like"/>
    <property type="match status" value="1"/>
</dbReference>
<dbReference type="InterPro" id="IPR006674">
    <property type="entry name" value="HD_domain"/>
</dbReference>
<dbReference type="CDD" id="cd00077">
    <property type="entry name" value="HDc"/>
    <property type="match status" value="1"/>
</dbReference>
<evidence type="ECO:0000313" key="3">
    <source>
        <dbReference type="Proteomes" id="UP000316096"/>
    </source>
</evidence>
<dbReference type="PANTHER" id="PTHR35569">
    <property type="entry name" value="CYANAMIDE HYDRATASE DDI2-RELATED"/>
    <property type="match status" value="1"/>
</dbReference>
<dbReference type="EMBL" id="VFOZ01000002">
    <property type="protein sequence ID" value="TQL90594.1"/>
    <property type="molecule type" value="Genomic_DNA"/>
</dbReference>
<protein>
    <submittedName>
        <fullName evidence="2">HD domain-containing protein</fullName>
    </submittedName>
</protein>
<dbReference type="Gene3D" id="1.10.3210.10">
    <property type="entry name" value="Hypothetical protein af1432"/>
    <property type="match status" value="1"/>
</dbReference>
<evidence type="ECO:0000313" key="2">
    <source>
        <dbReference type="EMBL" id="TQL90594.1"/>
    </source>
</evidence>
<dbReference type="AlphaFoldDB" id="A0A543C0I9"/>
<feature type="domain" description="HD" evidence="1">
    <location>
        <begin position="33"/>
        <end position="118"/>
    </location>
</feature>
<dbReference type="RefSeq" id="WP_141962601.1">
    <property type="nucleotide sequence ID" value="NZ_VFOZ01000002.1"/>
</dbReference>
<dbReference type="Proteomes" id="UP000316096">
    <property type="component" value="Unassembled WGS sequence"/>
</dbReference>
<comment type="caution">
    <text evidence="2">The sequence shown here is derived from an EMBL/GenBank/DDBJ whole genome shotgun (WGS) entry which is preliminary data.</text>
</comment>
<name>A0A543C0I9_9ACTN</name>